<evidence type="ECO:0000313" key="3">
    <source>
        <dbReference type="EMBL" id="MSC57746.1"/>
    </source>
</evidence>
<dbReference type="InterPro" id="IPR001387">
    <property type="entry name" value="Cro/C1-type_HTH"/>
</dbReference>
<dbReference type="AlphaFoldDB" id="A0A7C9H8R9"/>
<dbReference type="InterPro" id="IPR010982">
    <property type="entry name" value="Lambda_DNA-bd_dom_sf"/>
</dbReference>
<feature type="domain" description="HTH cro/C1-type" evidence="2">
    <location>
        <begin position="5"/>
        <end position="59"/>
    </location>
</feature>
<proteinExistence type="predicted"/>
<dbReference type="Proteomes" id="UP000481964">
    <property type="component" value="Unassembled WGS sequence"/>
</dbReference>
<sequence length="120" mass="13399">MKSRIKQVRKDAGLTQVEYGKRLGVAGNTVTNYENGMREPSNAIIAAICREFNVNEEWLRTGKGSMYVEMSRAELAANIVGSALNTNDEFILNTFIALGQLSPAEWELIKKFVDKIKSDN</sequence>
<dbReference type="PANTHER" id="PTHR46558:SF4">
    <property type="entry name" value="DNA-BIDING PHAGE PROTEIN"/>
    <property type="match status" value="1"/>
</dbReference>
<dbReference type="CDD" id="cd00093">
    <property type="entry name" value="HTH_XRE"/>
    <property type="match status" value="1"/>
</dbReference>
<protein>
    <submittedName>
        <fullName evidence="3">Helix-turn-helix domain-containing protein</fullName>
    </submittedName>
</protein>
<dbReference type="PANTHER" id="PTHR46558">
    <property type="entry name" value="TRACRIPTIONAL REGULATORY PROTEIN-RELATED-RELATED"/>
    <property type="match status" value="1"/>
</dbReference>
<dbReference type="GO" id="GO:0003677">
    <property type="term" value="F:DNA binding"/>
    <property type="evidence" value="ECO:0007669"/>
    <property type="project" value="UniProtKB-KW"/>
</dbReference>
<dbReference type="SMART" id="SM00530">
    <property type="entry name" value="HTH_XRE"/>
    <property type="match status" value="1"/>
</dbReference>
<accession>A0A7C9H8R9</accession>
<dbReference type="Gene3D" id="1.10.260.40">
    <property type="entry name" value="lambda repressor-like DNA-binding domains"/>
    <property type="match status" value="1"/>
</dbReference>
<gene>
    <name evidence="3" type="ORF">GKE48_09880</name>
</gene>
<name>A0A7C9H8R9_9FIRM</name>
<organism evidence="3 4">
    <name type="scientific">Lachnospira eligens</name>
    <dbReference type="NCBI Taxonomy" id="39485"/>
    <lineage>
        <taxon>Bacteria</taxon>
        <taxon>Bacillati</taxon>
        <taxon>Bacillota</taxon>
        <taxon>Clostridia</taxon>
        <taxon>Lachnospirales</taxon>
        <taxon>Lachnospiraceae</taxon>
        <taxon>Lachnospira</taxon>
    </lineage>
</organism>
<dbReference type="Pfam" id="PF01381">
    <property type="entry name" value="HTH_3"/>
    <property type="match status" value="1"/>
</dbReference>
<comment type="caution">
    <text evidence="3">The sequence shown here is derived from an EMBL/GenBank/DDBJ whole genome shotgun (WGS) entry which is preliminary data.</text>
</comment>
<dbReference type="RefSeq" id="WP_154300984.1">
    <property type="nucleotide sequence ID" value="NZ_WKRD01000007.1"/>
</dbReference>
<keyword evidence="1" id="KW-0238">DNA-binding</keyword>
<dbReference type="SUPFAM" id="SSF47413">
    <property type="entry name" value="lambda repressor-like DNA-binding domains"/>
    <property type="match status" value="1"/>
</dbReference>
<dbReference type="PROSITE" id="PS50943">
    <property type="entry name" value="HTH_CROC1"/>
    <property type="match status" value="1"/>
</dbReference>
<evidence type="ECO:0000256" key="1">
    <source>
        <dbReference type="ARBA" id="ARBA00023125"/>
    </source>
</evidence>
<reference evidence="3 4" key="1">
    <citation type="journal article" date="2019" name="Nat. Med.">
        <title>A library of human gut bacterial isolates paired with longitudinal multiomics data enables mechanistic microbiome research.</title>
        <authorList>
            <person name="Poyet M."/>
            <person name="Groussin M."/>
            <person name="Gibbons S.M."/>
            <person name="Avila-Pacheco J."/>
            <person name="Jiang X."/>
            <person name="Kearney S.M."/>
            <person name="Perrotta A.R."/>
            <person name="Berdy B."/>
            <person name="Zhao S."/>
            <person name="Lieberman T.D."/>
            <person name="Swanson P.K."/>
            <person name="Smith M."/>
            <person name="Roesemann S."/>
            <person name="Alexander J.E."/>
            <person name="Rich S.A."/>
            <person name="Livny J."/>
            <person name="Vlamakis H."/>
            <person name="Clish C."/>
            <person name="Bullock K."/>
            <person name="Deik A."/>
            <person name="Scott J."/>
            <person name="Pierce K.A."/>
            <person name="Xavier R.J."/>
            <person name="Alm E.J."/>
        </authorList>
    </citation>
    <scope>NUCLEOTIDE SEQUENCE [LARGE SCALE GENOMIC DNA]</scope>
    <source>
        <strain evidence="3 4">BIOML-A1</strain>
    </source>
</reference>
<evidence type="ECO:0000313" key="4">
    <source>
        <dbReference type="Proteomes" id="UP000481964"/>
    </source>
</evidence>
<dbReference type="EMBL" id="WKRD01000007">
    <property type="protein sequence ID" value="MSC57746.1"/>
    <property type="molecule type" value="Genomic_DNA"/>
</dbReference>
<evidence type="ECO:0000259" key="2">
    <source>
        <dbReference type="PROSITE" id="PS50943"/>
    </source>
</evidence>